<dbReference type="eggNOG" id="COG4718">
    <property type="taxonomic scope" value="Bacteria"/>
</dbReference>
<dbReference type="AlphaFoldDB" id="A0A089WU76"/>
<dbReference type="EMBL" id="CP009455">
    <property type="protein sequence ID" value="AIR90759.1"/>
    <property type="molecule type" value="Genomic_DNA"/>
</dbReference>
<reference evidence="1 2" key="1">
    <citation type="submission" date="2014-09" db="EMBL/GenBank/DDBJ databases">
        <authorList>
            <person name="Chan K.-G."/>
        </authorList>
    </citation>
    <scope>NUCLEOTIDE SEQUENCE [LARGE SCALE GENOMIC DNA]</scope>
    <source>
        <strain evidence="1 2">ND07</strain>
    </source>
</reference>
<dbReference type="STRING" id="157783.LK03_16445"/>
<accession>A0A089WU76</accession>
<sequence>MAIETFTWPTERGEAAEIQYRTREARFAGGYRQVVGDGPNNREDRYPVTLTGSAAELRTILAFFDRHAGAKAFLWTPPLGGTGLFTCADPRPTPIGAGLFKLSATFARAFHP</sequence>
<gene>
    <name evidence="1" type="ORF">LK03_16445</name>
</gene>
<dbReference type="OrthoDB" id="8607203at2"/>
<organism evidence="1 2">
    <name type="scientific">Pseudomonas cremoricolorata</name>
    <dbReference type="NCBI Taxonomy" id="157783"/>
    <lineage>
        <taxon>Bacteria</taxon>
        <taxon>Pseudomonadati</taxon>
        <taxon>Pseudomonadota</taxon>
        <taxon>Gammaproteobacteria</taxon>
        <taxon>Pseudomonadales</taxon>
        <taxon>Pseudomonadaceae</taxon>
        <taxon>Pseudomonas</taxon>
    </lineage>
</organism>
<dbReference type="KEGG" id="psw:LK03_16445"/>
<dbReference type="RefSeq" id="WP_038413390.1">
    <property type="nucleotide sequence ID" value="NZ_CP009455.1"/>
</dbReference>
<dbReference type="Pfam" id="PF05939">
    <property type="entry name" value="Phage_min_tail"/>
    <property type="match status" value="1"/>
</dbReference>
<proteinExistence type="predicted"/>
<protein>
    <submittedName>
        <fullName evidence="1">Phage minor tail</fullName>
    </submittedName>
</protein>
<name>A0A089WU76_9PSED</name>
<evidence type="ECO:0000313" key="1">
    <source>
        <dbReference type="EMBL" id="AIR90759.1"/>
    </source>
</evidence>
<evidence type="ECO:0000313" key="2">
    <source>
        <dbReference type="Proteomes" id="UP000029493"/>
    </source>
</evidence>
<dbReference type="Proteomes" id="UP000029493">
    <property type="component" value="Chromosome"/>
</dbReference>
<keyword evidence="2" id="KW-1185">Reference proteome</keyword>
<dbReference type="InterPro" id="IPR010265">
    <property type="entry name" value="Phage_lambda_TipM"/>
</dbReference>